<dbReference type="HAMAP" id="MF_00632">
    <property type="entry name" value="UPF0234"/>
    <property type="match status" value="1"/>
</dbReference>
<protein>
    <recommendedName>
        <fullName evidence="3">Nucleotide-binding protein WS0081</fullName>
    </recommendedName>
</protein>
<dbReference type="InterPro" id="IPR007551">
    <property type="entry name" value="YajQ/Smlt4090-like"/>
</dbReference>
<evidence type="ECO:0000256" key="1">
    <source>
        <dbReference type="ARBA" id="ARBA00022741"/>
    </source>
</evidence>
<dbReference type="InterPro" id="IPR036183">
    <property type="entry name" value="YajQ-like_sf"/>
</dbReference>
<dbReference type="EMBL" id="BX571657">
    <property type="protein sequence ID" value="CAE09250.1"/>
    <property type="molecule type" value="Genomic_DNA"/>
</dbReference>
<dbReference type="KEGG" id="wsu:WS0081"/>
<accession>Q7MSV1</accession>
<dbReference type="Pfam" id="PF04461">
    <property type="entry name" value="YajQ"/>
    <property type="match status" value="1"/>
</dbReference>
<dbReference type="Proteomes" id="UP000000422">
    <property type="component" value="Chromosome"/>
</dbReference>
<reference evidence="4 5" key="1">
    <citation type="journal article" date="2003" name="Proc. Natl. Acad. Sci. U.S.A.">
        <title>Complete genome sequence and analysis of Wolinella succinogenes.</title>
        <authorList>
            <person name="Baar C."/>
            <person name="Eppinger M."/>
            <person name="Raddatz G."/>
            <person name="Simon JM."/>
            <person name="Lanz C."/>
            <person name="Klimmek O."/>
            <person name="Nandakumar R."/>
            <person name="Gross R."/>
            <person name="Rosinus A."/>
            <person name="Keller H."/>
            <person name="Jagtap P."/>
            <person name="Linke B."/>
            <person name="Meyer F."/>
            <person name="Lederer H."/>
            <person name="Schuster S.C."/>
        </authorList>
    </citation>
    <scope>NUCLEOTIDE SEQUENCE [LARGE SCALE GENOMIC DNA]</scope>
    <source>
        <strain evidence="5">ATCC 29543 / DSM 1740 / CCUG 13145 / JCM 31913 / LMG 7466 / NCTC 11488 / FDC 602W</strain>
    </source>
</reference>
<dbReference type="PANTHER" id="PTHR30476">
    <property type="entry name" value="UPF0234 PROTEIN YAJQ"/>
    <property type="match status" value="1"/>
</dbReference>
<dbReference type="GO" id="GO:0000166">
    <property type="term" value="F:nucleotide binding"/>
    <property type="evidence" value="ECO:0007669"/>
    <property type="project" value="UniProtKB-UniRule"/>
</dbReference>
<dbReference type="NCBIfam" id="NF003819">
    <property type="entry name" value="PRK05412.1"/>
    <property type="match status" value="1"/>
</dbReference>
<dbReference type="SUPFAM" id="SSF89963">
    <property type="entry name" value="YajQ-like"/>
    <property type="match status" value="2"/>
</dbReference>
<keyword evidence="1 3" id="KW-0547">Nucleotide-binding</keyword>
<dbReference type="GO" id="GO:0005829">
    <property type="term" value="C:cytosol"/>
    <property type="evidence" value="ECO:0007669"/>
    <property type="project" value="TreeGrafter"/>
</dbReference>
<dbReference type="PANTHER" id="PTHR30476:SF0">
    <property type="entry name" value="UPF0234 PROTEIN YAJQ"/>
    <property type="match status" value="1"/>
</dbReference>
<dbReference type="InterPro" id="IPR035570">
    <property type="entry name" value="UPF0234_N"/>
</dbReference>
<evidence type="ECO:0000313" key="5">
    <source>
        <dbReference type="Proteomes" id="UP000000422"/>
    </source>
</evidence>
<evidence type="ECO:0000256" key="3">
    <source>
        <dbReference type="HAMAP-Rule" id="MF_00632"/>
    </source>
</evidence>
<dbReference type="AlphaFoldDB" id="Q7MSV1"/>
<dbReference type="CDD" id="cd11740">
    <property type="entry name" value="YajQ_like"/>
    <property type="match status" value="1"/>
</dbReference>
<evidence type="ECO:0000313" key="4">
    <source>
        <dbReference type="EMBL" id="CAE09250.1"/>
    </source>
</evidence>
<gene>
    <name evidence="4" type="ordered locus">WS0081</name>
</gene>
<organism evidence="5">
    <name type="scientific">Wolinella succinogenes (strain ATCC 29543 / DSM 1740 / CCUG 13145 / JCM 31913 / LMG 7466 / NCTC 11488 / FDC 602W)</name>
    <name type="common">Vibrio succinogenes</name>
    <dbReference type="NCBI Taxonomy" id="273121"/>
    <lineage>
        <taxon>Bacteria</taxon>
        <taxon>Pseudomonadati</taxon>
        <taxon>Campylobacterota</taxon>
        <taxon>Epsilonproteobacteria</taxon>
        <taxon>Campylobacterales</taxon>
        <taxon>Helicobacteraceae</taxon>
        <taxon>Wolinella</taxon>
    </lineage>
</organism>
<dbReference type="HOGENOM" id="CLU_099839_1_0_7"/>
<name>Q7MSV1_WOLSU</name>
<dbReference type="InterPro" id="IPR035571">
    <property type="entry name" value="UPF0234-like_C"/>
</dbReference>
<proteinExistence type="inferred from homology"/>
<dbReference type="eggNOG" id="COG1666">
    <property type="taxonomic scope" value="Bacteria"/>
</dbReference>
<evidence type="ECO:0000256" key="2">
    <source>
        <dbReference type="ARBA" id="ARBA00093450"/>
    </source>
</evidence>
<dbReference type="STRING" id="273121.WS0081"/>
<comment type="similarity">
    <text evidence="2 3">Belongs to the YajQ family.</text>
</comment>
<comment type="function">
    <text evidence="3">Nucleotide-binding protein.</text>
</comment>
<dbReference type="Gene3D" id="3.30.70.990">
    <property type="entry name" value="YajQ-like, domain 2"/>
    <property type="match status" value="1"/>
</dbReference>
<dbReference type="Gene3D" id="3.30.70.860">
    <property type="match status" value="1"/>
</dbReference>
<keyword evidence="5" id="KW-1185">Reference proteome</keyword>
<sequence length="186" mass="21561">MFYDKIKLLTQKTALKESSMAAKEHIFDISAKLDIQEFKNALDQTQREISTRFDFKEDKFKELTLNEKEKTLTLHASSDNKIDAIKDVLHSKLIKRELPIKCLKKSRKESATGGSVRVIYTINDTLNQEIAKEIVQIIKDQKFKVQTAIQGDEIRVKSKNIDDLQAVITHLRKLEFEVPLHFGNFR</sequence>